<reference evidence="1" key="1">
    <citation type="submission" date="2020-10" db="EMBL/GenBank/DDBJ databases">
        <title>Taxonomic study of unclassified bacteria belonging to the class Ktedonobacteria.</title>
        <authorList>
            <person name="Yabe S."/>
            <person name="Wang C.M."/>
            <person name="Zheng Y."/>
            <person name="Sakai Y."/>
            <person name="Cavaletti L."/>
            <person name="Monciardini P."/>
            <person name="Donadio S."/>
        </authorList>
    </citation>
    <scope>NUCLEOTIDE SEQUENCE</scope>
    <source>
        <strain evidence="1">SOSP1-1</strain>
    </source>
</reference>
<dbReference type="Gene3D" id="3.40.50.880">
    <property type="match status" value="1"/>
</dbReference>
<dbReference type="InterPro" id="IPR029062">
    <property type="entry name" value="Class_I_gatase-like"/>
</dbReference>
<dbReference type="GO" id="GO:0016787">
    <property type="term" value="F:hydrolase activity"/>
    <property type="evidence" value="ECO:0007669"/>
    <property type="project" value="InterPro"/>
</dbReference>
<dbReference type="EMBL" id="BNJF01000009">
    <property type="protein sequence ID" value="GHO50811.1"/>
    <property type="molecule type" value="Genomic_DNA"/>
</dbReference>
<name>A0A8J3I8X6_9CHLR</name>
<protein>
    <submittedName>
        <fullName evidence="1">Uncharacterized protein</fullName>
    </submittedName>
</protein>
<dbReference type="AlphaFoldDB" id="A0A8J3I8X6"/>
<evidence type="ECO:0000313" key="2">
    <source>
        <dbReference type="Proteomes" id="UP000612362"/>
    </source>
</evidence>
<dbReference type="InterPro" id="IPR011697">
    <property type="entry name" value="Peptidase_C26"/>
</dbReference>
<dbReference type="Proteomes" id="UP000612362">
    <property type="component" value="Unassembled WGS sequence"/>
</dbReference>
<sequence>MRTFARDLFLSQNLMPGNTVSKIKQGVEQEHFSRAYQPIIGIPIPIQQTAQGPLMLADAVGAWAIERMGGRVFLIPLWPFPPHKHMYHSLWPLVQSMDGLLLPASTQGAHWSIHWHQRESRPGPQIWSLTWEMALMQLATFIGMPILAIADGAEKWNVALGGMIQEVPASVSPQNPLHLRTGNAI</sequence>
<organism evidence="1 2">
    <name type="scientific">Ktedonospora formicarum</name>
    <dbReference type="NCBI Taxonomy" id="2778364"/>
    <lineage>
        <taxon>Bacteria</taxon>
        <taxon>Bacillati</taxon>
        <taxon>Chloroflexota</taxon>
        <taxon>Ktedonobacteria</taxon>
        <taxon>Ktedonobacterales</taxon>
        <taxon>Ktedonobacteraceae</taxon>
        <taxon>Ktedonospora</taxon>
    </lineage>
</organism>
<proteinExistence type="predicted"/>
<keyword evidence="2" id="KW-1185">Reference proteome</keyword>
<comment type="caution">
    <text evidence="1">The sequence shown here is derived from an EMBL/GenBank/DDBJ whole genome shotgun (WGS) entry which is preliminary data.</text>
</comment>
<accession>A0A8J3I8X6</accession>
<dbReference type="Pfam" id="PF07722">
    <property type="entry name" value="Peptidase_C26"/>
    <property type="match status" value="1"/>
</dbReference>
<gene>
    <name evidence="1" type="ORF">KSX_89740</name>
</gene>
<evidence type="ECO:0000313" key="1">
    <source>
        <dbReference type="EMBL" id="GHO50811.1"/>
    </source>
</evidence>